<dbReference type="Proteomes" id="UP000002350">
    <property type="component" value="Chromosome"/>
</dbReference>
<dbReference type="eggNOG" id="ENOG5031153">
    <property type="taxonomic scope" value="Bacteria"/>
</dbReference>
<evidence type="ECO:0000256" key="1">
    <source>
        <dbReference type="SAM" id="SignalP"/>
    </source>
</evidence>
<keyword evidence="3" id="KW-1185">Reference proteome</keyword>
<feature type="signal peptide" evidence="1">
    <location>
        <begin position="1"/>
        <end position="18"/>
    </location>
</feature>
<organism evidence="2 3">
    <name type="scientific">Shewanella violacea (strain JCM 10179 / CIP 106290 / LMG 19151 / DSS12)</name>
    <dbReference type="NCBI Taxonomy" id="637905"/>
    <lineage>
        <taxon>Bacteria</taxon>
        <taxon>Pseudomonadati</taxon>
        <taxon>Pseudomonadota</taxon>
        <taxon>Gammaproteobacteria</taxon>
        <taxon>Alteromonadales</taxon>
        <taxon>Shewanellaceae</taxon>
        <taxon>Shewanella</taxon>
    </lineage>
</organism>
<protein>
    <submittedName>
        <fullName evidence="2">Uncharacterized protein</fullName>
    </submittedName>
</protein>
<accession>D4ZJ35</accession>
<dbReference type="EMBL" id="AP011177">
    <property type="protein sequence ID" value="BAJ01684.1"/>
    <property type="molecule type" value="Genomic_DNA"/>
</dbReference>
<proteinExistence type="predicted"/>
<dbReference type="KEGG" id="svo:SVI_1713"/>
<evidence type="ECO:0000313" key="2">
    <source>
        <dbReference type="EMBL" id="BAJ01684.1"/>
    </source>
</evidence>
<feature type="chain" id="PRO_5003067798" evidence="1">
    <location>
        <begin position="19"/>
        <end position="209"/>
    </location>
</feature>
<dbReference type="OrthoDB" id="6400696at2"/>
<evidence type="ECO:0000313" key="3">
    <source>
        <dbReference type="Proteomes" id="UP000002350"/>
    </source>
</evidence>
<dbReference type="AlphaFoldDB" id="D4ZJ35"/>
<gene>
    <name evidence="2" type="ordered locus">SVI_1713</name>
</gene>
<reference evidence="3" key="1">
    <citation type="journal article" date="2010" name="Mol. Biosyst.">
        <title>Complete genome sequence and comparative analysis of Shewanella violacea, a psychrophilic and piezophilic bacterium from deep sea floor sediments.</title>
        <authorList>
            <person name="Aono E."/>
            <person name="Baba T."/>
            <person name="Ara T."/>
            <person name="Nishi T."/>
            <person name="Nakamichi T."/>
            <person name="Inamoto E."/>
            <person name="Toyonaga H."/>
            <person name="Hasegawa M."/>
            <person name="Takai Y."/>
            <person name="Okumura Y."/>
            <person name="Baba M."/>
            <person name="Tomita M."/>
            <person name="Kato C."/>
            <person name="Oshima T."/>
            <person name="Nakasone K."/>
            <person name="Mori H."/>
        </authorList>
    </citation>
    <scope>NUCLEOTIDE SEQUENCE [LARGE SCALE GENOMIC DNA]</scope>
    <source>
        <strain evidence="3">JCM 10179 / CIP 106290 / LMG 19151 / DSS12</strain>
    </source>
</reference>
<sequence length="209" mass="23465">MKLSITLLLCFFAFNVSAVQKAVTEEGDIVILNGDGTWLYEDDKASRDIEINTNPTVFNKPTNSKFVLKSKKNNSAFALNTKEWAFVKSKSDDAAIEYNLGLKAGDLYGMAITERIEIELEKLVEIAFDNAREAAPDTKVVKKEYRVVNGMKLIYMEMIGTMKGIKFKYMGYYFSDSSGSTQFVVYTGASLVNKYKTEINNLLNGFSVQ</sequence>
<dbReference type="HOGENOM" id="CLU_1313720_0_0_6"/>
<dbReference type="RefSeq" id="WP_013050991.1">
    <property type="nucleotide sequence ID" value="NC_014012.1"/>
</dbReference>
<name>D4ZJ35_SHEVD</name>
<keyword evidence="1" id="KW-0732">Signal</keyword>